<accession>A0AAD3S6Z1</accession>
<keyword evidence="3" id="KW-1185">Reference proteome</keyword>
<proteinExistence type="predicted"/>
<evidence type="ECO:0000313" key="3">
    <source>
        <dbReference type="Proteomes" id="UP001279734"/>
    </source>
</evidence>
<feature type="region of interest" description="Disordered" evidence="1">
    <location>
        <begin position="1"/>
        <end position="21"/>
    </location>
</feature>
<reference evidence="2" key="1">
    <citation type="submission" date="2023-05" db="EMBL/GenBank/DDBJ databases">
        <title>Nepenthes gracilis genome sequencing.</title>
        <authorList>
            <person name="Fukushima K."/>
        </authorList>
    </citation>
    <scope>NUCLEOTIDE SEQUENCE</scope>
    <source>
        <strain evidence="2">SING2019-196</strain>
    </source>
</reference>
<organism evidence="2 3">
    <name type="scientific">Nepenthes gracilis</name>
    <name type="common">Slender pitcher plant</name>
    <dbReference type="NCBI Taxonomy" id="150966"/>
    <lineage>
        <taxon>Eukaryota</taxon>
        <taxon>Viridiplantae</taxon>
        <taxon>Streptophyta</taxon>
        <taxon>Embryophyta</taxon>
        <taxon>Tracheophyta</taxon>
        <taxon>Spermatophyta</taxon>
        <taxon>Magnoliopsida</taxon>
        <taxon>eudicotyledons</taxon>
        <taxon>Gunneridae</taxon>
        <taxon>Pentapetalae</taxon>
        <taxon>Caryophyllales</taxon>
        <taxon>Nepenthaceae</taxon>
        <taxon>Nepenthes</taxon>
    </lineage>
</organism>
<gene>
    <name evidence="2" type="ORF">Nepgr_007468</name>
</gene>
<name>A0AAD3S6Z1_NEPGR</name>
<evidence type="ECO:0000313" key="2">
    <source>
        <dbReference type="EMBL" id="GMH05628.1"/>
    </source>
</evidence>
<sequence length="99" mass="11061">MSDQPFAPPTGGNAIAGSPMKWEQSDGTLRQLFLQAFSDQMSSKRSSRPSAMSLSSVAVSLMFCSSYAQFYEFNISMDALSELQETEATVIEEYQWWLV</sequence>
<evidence type="ECO:0000256" key="1">
    <source>
        <dbReference type="SAM" id="MobiDB-lite"/>
    </source>
</evidence>
<dbReference type="AlphaFoldDB" id="A0AAD3S6Z1"/>
<dbReference type="Proteomes" id="UP001279734">
    <property type="component" value="Unassembled WGS sequence"/>
</dbReference>
<comment type="caution">
    <text evidence="2">The sequence shown here is derived from an EMBL/GenBank/DDBJ whole genome shotgun (WGS) entry which is preliminary data.</text>
</comment>
<protein>
    <submittedName>
        <fullName evidence="2">Uncharacterized protein</fullName>
    </submittedName>
</protein>
<dbReference type="EMBL" id="BSYO01000006">
    <property type="protein sequence ID" value="GMH05628.1"/>
    <property type="molecule type" value="Genomic_DNA"/>
</dbReference>